<evidence type="ECO:0000256" key="2">
    <source>
        <dbReference type="ARBA" id="ARBA00022862"/>
    </source>
</evidence>
<dbReference type="Pfam" id="PF08534">
    <property type="entry name" value="Redoxin"/>
    <property type="match status" value="1"/>
</dbReference>
<dbReference type="PANTHER" id="PTHR43110">
    <property type="entry name" value="THIOL PEROXIDASE"/>
    <property type="match status" value="1"/>
</dbReference>
<dbReference type="EC" id="1.11.1.24" evidence="5"/>
<keyword evidence="3" id="KW-1015">Disulfide bond</keyword>
<evidence type="ECO:0000256" key="1">
    <source>
        <dbReference type="ARBA" id="ARBA00022559"/>
    </source>
</evidence>
<dbReference type="InterPro" id="IPR036249">
    <property type="entry name" value="Thioredoxin-like_sf"/>
</dbReference>
<evidence type="ECO:0000313" key="8">
    <source>
        <dbReference type="Proteomes" id="UP001597231"/>
    </source>
</evidence>
<evidence type="ECO:0000259" key="6">
    <source>
        <dbReference type="PROSITE" id="PS51352"/>
    </source>
</evidence>
<dbReference type="PANTHER" id="PTHR43110:SF1">
    <property type="entry name" value="THIOL PEROXIDASE"/>
    <property type="match status" value="1"/>
</dbReference>
<protein>
    <recommendedName>
        <fullName evidence="5">Thiol peroxidase</fullName>
        <shortName evidence="5">Tpx</shortName>
        <ecNumber evidence="5">1.11.1.24</ecNumber>
    </recommendedName>
    <alternativeName>
        <fullName evidence="5">Peroxiredoxin tpx</fullName>
        <shortName evidence="5">Prx</shortName>
    </alternativeName>
    <alternativeName>
        <fullName evidence="5">Thioredoxin peroxidase</fullName>
    </alternativeName>
    <alternativeName>
        <fullName evidence="5">Thioredoxin-dependent peroxiredoxin</fullName>
    </alternativeName>
</protein>
<keyword evidence="4 5" id="KW-0676">Redox-active center</keyword>
<comment type="caution">
    <text evidence="7">The sequence shown here is derived from an EMBL/GenBank/DDBJ whole genome shotgun (WGS) entry which is preliminary data.</text>
</comment>
<feature type="domain" description="Thioredoxin" evidence="6">
    <location>
        <begin position="18"/>
        <end position="168"/>
    </location>
</feature>
<dbReference type="RefSeq" id="WP_336823483.1">
    <property type="nucleotide sequence ID" value="NZ_JBHTLT010000132.1"/>
</dbReference>
<keyword evidence="2 5" id="KW-0049">Antioxidant</keyword>
<evidence type="ECO:0000256" key="5">
    <source>
        <dbReference type="HAMAP-Rule" id="MF_00269"/>
    </source>
</evidence>
<comment type="similarity">
    <text evidence="5">Belongs to the peroxiredoxin family. Tpx subfamily.</text>
</comment>
<keyword evidence="8" id="KW-1185">Reference proteome</keyword>
<evidence type="ECO:0000256" key="3">
    <source>
        <dbReference type="ARBA" id="ARBA00023157"/>
    </source>
</evidence>
<dbReference type="Proteomes" id="UP001597231">
    <property type="component" value="Unassembled WGS sequence"/>
</dbReference>
<dbReference type="CDD" id="cd03014">
    <property type="entry name" value="PRX_Atyp2cys"/>
    <property type="match status" value="1"/>
</dbReference>
<evidence type="ECO:0000313" key="7">
    <source>
        <dbReference type="EMBL" id="MFD1206964.1"/>
    </source>
</evidence>
<dbReference type="SUPFAM" id="SSF52833">
    <property type="entry name" value="Thioredoxin-like"/>
    <property type="match status" value="1"/>
</dbReference>
<comment type="catalytic activity">
    <reaction evidence="5">
        <text>a hydroperoxide + [thioredoxin]-dithiol = an alcohol + [thioredoxin]-disulfide + H2O</text>
        <dbReference type="Rhea" id="RHEA:62620"/>
        <dbReference type="Rhea" id="RHEA-COMP:10698"/>
        <dbReference type="Rhea" id="RHEA-COMP:10700"/>
        <dbReference type="ChEBI" id="CHEBI:15377"/>
        <dbReference type="ChEBI" id="CHEBI:29950"/>
        <dbReference type="ChEBI" id="CHEBI:30879"/>
        <dbReference type="ChEBI" id="CHEBI:35924"/>
        <dbReference type="ChEBI" id="CHEBI:50058"/>
        <dbReference type="EC" id="1.11.1.24"/>
    </reaction>
</comment>
<evidence type="ECO:0000256" key="4">
    <source>
        <dbReference type="ARBA" id="ARBA00023284"/>
    </source>
</evidence>
<proteinExistence type="inferred from homology"/>
<name>A0ABW3U412_9BACL</name>
<keyword evidence="5 7" id="KW-0560">Oxidoreductase</keyword>
<gene>
    <name evidence="5 7" type="primary">tpx</name>
    <name evidence="7" type="ORF">ACFQ38_17840</name>
</gene>
<sequence length="170" mass="18715">MVNVTFKQEPVTLLGKEVAVGDKAPDFTVLSNDLKPVTLNDSKGKIRLISVVPSIDTGVCSEQTKKFNQEATSLGDDVVVLTISVDLPFAQARWGATEGVKNVQTLSDHRDLSFGEAYGVAMKELRLLARSIFVIDQDDNVTYVEYVNEVTNHPDYDKAIEAVKKLTNNQ</sequence>
<dbReference type="GO" id="GO:0004601">
    <property type="term" value="F:peroxidase activity"/>
    <property type="evidence" value="ECO:0007669"/>
    <property type="project" value="UniProtKB-KW"/>
</dbReference>
<dbReference type="InterPro" id="IPR050455">
    <property type="entry name" value="Tpx_Peroxidase_subfamily"/>
</dbReference>
<dbReference type="NCBIfam" id="NF001808">
    <property type="entry name" value="PRK00522.1"/>
    <property type="match status" value="1"/>
</dbReference>
<dbReference type="HAMAP" id="MF_00269">
    <property type="entry name" value="Tpx"/>
    <property type="match status" value="1"/>
</dbReference>
<dbReference type="InterPro" id="IPR013766">
    <property type="entry name" value="Thioredoxin_domain"/>
</dbReference>
<dbReference type="InterPro" id="IPR013740">
    <property type="entry name" value="Redoxin"/>
</dbReference>
<keyword evidence="1 5" id="KW-0575">Peroxidase</keyword>
<dbReference type="EMBL" id="JBHTLT010000132">
    <property type="protein sequence ID" value="MFD1206964.1"/>
    <property type="molecule type" value="Genomic_DNA"/>
</dbReference>
<comment type="subunit">
    <text evidence="5">Homodimer.</text>
</comment>
<organism evidence="7 8">
    <name type="scientific">Sporosarcina contaminans</name>
    <dbReference type="NCBI Taxonomy" id="633403"/>
    <lineage>
        <taxon>Bacteria</taxon>
        <taxon>Bacillati</taxon>
        <taxon>Bacillota</taxon>
        <taxon>Bacilli</taxon>
        <taxon>Bacillales</taxon>
        <taxon>Caryophanaceae</taxon>
        <taxon>Sporosarcina</taxon>
    </lineage>
</organism>
<reference evidence="8" key="1">
    <citation type="journal article" date="2019" name="Int. J. Syst. Evol. Microbiol.">
        <title>The Global Catalogue of Microorganisms (GCM) 10K type strain sequencing project: providing services to taxonomists for standard genome sequencing and annotation.</title>
        <authorList>
            <consortium name="The Broad Institute Genomics Platform"/>
            <consortium name="The Broad Institute Genome Sequencing Center for Infectious Disease"/>
            <person name="Wu L."/>
            <person name="Ma J."/>
        </authorList>
    </citation>
    <scope>NUCLEOTIDE SEQUENCE [LARGE SCALE GENOMIC DNA]</scope>
    <source>
        <strain evidence="8">CCUG 53915</strain>
    </source>
</reference>
<dbReference type="PROSITE" id="PS51352">
    <property type="entry name" value="THIOREDOXIN_2"/>
    <property type="match status" value="1"/>
</dbReference>
<dbReference type="InterPro" id="IPR002065">
    <property type="entry name" value="TPX"/>
</dbReference>
<comment type="function">
    <text evidence="5">Thiol-specific peroxidase that catalyzes the reduction of hydrogen peroxide and organic hydroperoxides to water and alcohols, respectively. Plays a role in cell protection against oxidative stress by detoxifying peroxides.</text>
</comment>
<feature type="active site" description="Cysteine sulfenic acid (-SOH) intermediate" evidence="5">
    <location>
        <position position="60"/>
    </location>
</feature>
<comment type="caution">
    <text evidence="5">Lacks conserved residue(s) required for the propagation of feature annotation.</text>
</comment>
<dbReference type="Gene3D" id="3.40.30.10">
    <property type="entry name" value="Glutaredoxin"/>
    <property type="match status" value="1"/>
</dbReference>
<accession>A0ABW3U412</accession>